<dbReference type="AlphaFoldDB" id="A0A1R3KMU9"/>
<protein>
    <submittedName>
        <fullName evidence="1">Uncharacterized protein</fullName>
    </submittedName>
</protein>
<keyword evidence="2" id="KW-1185">Reference proteome</keyword>
<organism evidence="1 2">
    <name type="scientific">Corchorus olitorius</name>
    <dbReference type="NCBI Taxonomy" id="93759"/>
    <lineage>
        <taxon>Eukaryota</taxon>
        <taxon>Viridiplantae</taxon>
        <taxon>Streptophyta</taxon>
        <taxon>Embryophyta</taxon>
        <taxon>Tracheophyta</taxon>
        <taxon>Spermatophyta</taxon>
        <taxon>Magnoliopsida</taxon>
        <taxon>eudicotyledons</taxon>
        <taxon>Gunneridae</taxon>
        <taxon>Pentapetalae</taxon>
        <taxon>rosids</taxon>
        <taxon>malvids</taxon>
        <taxon>Malvales</taxon>
        <taxon>Malvaceae</taxon>
        <taxon>Grewioideae</taxon>
        <taxon>Apeibeae</taxon>
        <taxon>Corchorus</taxon>
    </lineage>
</organism>
<name>A0A1R3KMU9_9ROSI</name>
<sequence length="72" mass="7959">MSSSSSTLCLYRKSLASSVPPPEIATVAETALKHHVGALPELRCGSKSPDFFFEMSRVRIWSPFHKIKLAIL</sequence>
<gene>
    <name evidence="1" type="ORF">COLO4_06517</name>
</gene>
<evidence type="ECO:0000313" key="2">
    <source>
        <dbReference type="Proteomes" id="UP000187203"/>
    </source>
</evidence>
<dbReference type="EMBL" id="AWUE01012745">
    <property type="protein sequence ID" value="OMP08394.1"/>
    <property type="molecule type" value="Genomic_DNA"/>
</dbReference>
<comment type="caution">
    <text evidence="1">The sequence shown here is derived from an EMBL/GenBank/DDBJ whole genome shotgun (WGS) entry which is preliminary data.</text>
</comment>
<evidence type="ECO:0000313" key="1">
    <source>
        <dbReference type="EMBL" id="OMP08394.1"/>
    </source>
</evidence>
<reference evidence="2" key="1">
    <citation type="submission" date="2013-09" db="EMBL/GenBank/DDBJ databases">
        <title>Corchorus olitorius genome sequencing.</title>
        <authorList>
            <person name="Alam M."/>
            <person name="Haque M.S."/>
            <person name="Islam M.S."/>
            <person name="Emdad E.M."/>
            <person name="Islam M.M."/>
            <person name="Ahmed B."/>
            <person name="Halim A."/>
            <person name="Hossen Q.M.M."/>
            <person name="Hossain M.Z."/>
            <person name="Ahmed R."/>
            <person name="Khan M.M."/>
            <person name="Islam R."/>
            <person name="Rashid M.M."/>
            <person name="Khan S.A."/>
            <person name="Rahman M.S."/>
            <person name="Alam M."/>
            <person name="Yahiya A.S."/>
            <person name="Khan M.S."/>
            <person name="Azam M.S."/>
            <person name="Haque T."/>
            <person name="Lashkar M.Z.H."/>
            <person name="Akhand A.I."/>
            <person name="Morshed G."/>
            <person name="Roy S."/>
            <person name="Uddin K.S."/>
            <person name="Rabeya T."/>
            <person name="Hossain A.S."/>
            <person name="Chowdhury A."/>
            <person name="Snigdha A.R."/>
            <person name="Mortoza M.S."/>
            <person name="Matin S.A."/>
            <person name="Hoque S.M.E."/>
            <person name="Islam M.K."/>
            <person name="Roy D.K."/>
            <person name="Haider R."/>
            <person name="Moosa M.M."/>
            <person name="Elias S.M."/>
            <person name="Hasan A.M."/>
            <person name="Jahan S."/>
            <person name="Shafiuddin M."/>
            <person name="Mahmood N."/>
            <person name="Shommy N.S."/>
        </authorList>
    </citation>
    <scope>NUCLEOTIDE SEQUENCE [LARGE SCALE GENOMIC DNA]</scope>
    <source>
        <strain evidence="2">cv. O-4</strain>
    </source>
</reference>
<proteinExistence type="predicted"/>
<dbReference type="Proteomes" id="UP000187203">
    <property type="component" value="Unassembled WGS sequence"/>
</dbReference>
<accession>A0A1R3KMU9</accession>